<evidence type="ECO:0000313" key="1">
    <source>
        <dbReference type="EMBL" id="QDG51056.1"/>
    </source>
</evidence>
<name>A0A4Y6PRW1_PERCE</name>
<dbReference type="SUPFAM" id="SSF69304">
    <property type="entry name" value="Tricorn protease N-terminal domain"/>
    <property type="match status" value="1"/>
</dbReference>
<reference evidence="1 2" key="1">
    <citation type="submission" date="2019-06" db="EMBL/GenBank/DDBJ databases">
        <title>Persicimonas caeni gen. nov., sp. nov., a predatory bacterium isolated from solar saltern.</title>
        <authorList>
            <person name="Wang S."/>
        </authorList>
    </citation>
    <scope>NUCLEOTIDE SEQUENCE [LARGE SCALE GENOMIC DNA]</scope>
    <source>
        <strain evidence="1 2">YN101</strain>
    </source>
</reference>
<proteinExistence type="predicted"/>
<evidence type="ECO:0000313" key="2">
    <source>
        <dbReference type="Proteomes" id="UP000315995"/>
    </source>
</evidence>
<dbReference type="OrthoDB" id="5483130at2"/>
<protein>
    <recommendedName>
        <fullName evidence="3">Exo-alpha-sialidase</fullName>
    </recommendedName>
</protein>
<organism evidence="1 2">
    <name type="scientific">Persicimonas caeni</name>
    <dbReference type="NCBI Taxonomy" id="2292766"/>
    <lineage>
        <taxon>Bacteria</taxon>
        <taxon>Deltaproteobacteria</taxon>
        <taxon>Bradymonadales</taxon>
        <taxon>Bradymonadaceae</taxon>
        <taxon>Persicimonas</taxon>
    </lineage>
</organism>
<accession>A0A4Y6PRW1</accession>
<keyword evidence="2" id="KW-1185">Reference proteome</keyword>
<dbReference type="EMBL" id="CP041186">
    <property type="protein sequence ID" value="QDG51056.1"/>
    <property type="molecule type" value="Genomic_DNA"/>
</dbReference>
<dbReference type="Proteomes" id="UP000315995">
    <property type="component" value="Chromosome"/>
</dbReference>
<sequence length="428" mass="47609">MRRLILLTIAAVLPLSGCNCHDEFESGWDLQSDLEFPEDAGVDVTADVEPDIADAWDAPPDLVDTVDVADEPDAPPVEPWQPEVVESVSRTHALTDRTSLAVDPDGTLWLGYHECNTLGCDNPTLKVVHKPVGGEWAGERIRAHEGIFGVSVIEPQKPIVVFPDTLEDTYKAAMRQPDGSWRFHTFPVDRSRTPRYDGFDVTNDGKSYFVSFAPQDAQRVEFYAYDTTASRPQWRRKAPLEVTNPQAAMERGLRADNGDSVYLVNQSGQSGVYGVYRYDEEVDAWPQSVELEQLTSTFVHSLFITADYRLCMSGNYQDDLLVTCGSMFDLTGETRLFRGERLAYGHPSSIIEGTDGTLYVAFNPDGNDELRVARRDVVTGTWTVETVFDGPSYGVSTAIAQSGDLVISFYTCDDTDRCSLNVLWETPQ</sequence>
<accession>A0A5B8Y4U4</accession>
<dbReference type="RefSeq" id="WP_141197543.1">
    <property type="nucleotide sequence ID" value="NZ_CP041186.1"/>
</dbReference>
<dbReference type="AlphaFoldDB" id="A0A4Y6PRW1"/>
<evidence type="ECO:0008006" key="3">
    <source>
        <dbReference type="Google" id="ProtNLM"/>
    </source>
</evidence>
<gene>
    <name evidence="1" type="ORF">FIV42_10015</name>
</gene>